<dbReference type="SUPFAM" id="SSF53756">
    <property type="entry name" value="UDP-Glycosyltransferase/glycogen phosphorylase"/>
    <property type="match status" value="1"/>
</dbReference>
<protein>
    <submittedName>
        <fullName evidence="1">Glycosyltransferase</fullName>
        <ecNumber evidence="1">2.4.-.-</ecNumber>
    </submittedName>
</protein>
<comment type="caution">
    <text evidence="1">The sequence shown here is derived from an EMBL/GenBank/DDBJ whole genome shotgun (WGS) entry which is preliminary data.</text>
</comment>
<dbReference type="Pfam" id="PF13692">
    <property type="entry name" value="Glyco_trans_1_4"/>
    <property type="match status" value="1"/>
</dbReference>
<dbReference type="GO" id="GO:0016757">
    <property type="term" value="F:glycosyltransferase activity"/>
    <property type="evidence" value="ECO:0007669"/>
    <property type="project" value="UniProtKB-KW"/>
</dbReference>
<proteinExistence type="predicted"/>
<dbReference type="EC" id="2.4.-.-" evidence="1"/>
<keyword evidence="1" id="KW-0328">Glycosyltransferase</keyword>
<accession>A0ABT1YGU6</accession>
<dbReference type="Proteomes" id="UP001300012">
    <property type="component" value="Unassembled WGS sequence"/>
</dbReference>
<keyword evidence="1" id="KW-0808">Transferase</keyword>
<name>A0ABT1YGU6_9BACL</name>
<dbReference type="RefSeq" id="WP_258213995.1">
    <property type="nucleotide sequence ID" value="NZ_JANQBD010000009.1"/>
</dbReference>
<reference evidence="1 2" key="1">
    <citation type="submission" date="2022-08" db="EMBL/GenBank/DDBJ databases">
        <title>Paenibacillus endoradicis sp. nov., Paenibacillus radicibacter sp. nov and Paenibacillus pararadicis sp. nov., three cold-adapted plant growth-promoting bacteria isolated from root of Larix gmelinii in Great Khingan.</title>
        <authorList>
            <person name="Xue H."/>
        </authorList>
    </citation>
    <scope>NUCLEOTIDE SEQUENCE [LARGE SCALE GENOMIC DNA]</scope>
    <source>
        <strain evidence="1 2">N5-1-1-5</strain>
    </source>
</reference>
<keyword evidence="2" id="KW-1185">Reference proteome</keyword>
<evidence type="ECO:0000313" key="2">
    <source>
        <dbReference type="Proteomes" id="UP001300012"/>
    </source>
</evidence>
<evidence type="ECO:0000313" key="1">
    <source>
        <dbReference type="EMBL" id="MCR8632411.1"/>
    </source>
</evidence>
<organism evidence="1 2">
    <name type="scientific">Paenibacillus radicis</name>
    <name type="common">ex Xue et al. 2023</name>
    <dbReference type="NCBI Taxonomy" id="2972489"/>
    <lineage>
        <taxon>Bacteria</taxon>
        <taxon>Bacillati</taxon>
        <taxon>Bacillota</taxon>
        <taxon>Bacilli</taxon>
        <taxon>Bacillales</taxon>
        <taxon>Paenibacillaceae</taxon>
        <taxon>Paenibacillus</taxon>
    </lineage>
</organism>
<sequence length="397" mass="45496">MNILFLTTVPPLPSYSGYQLRCFNIIKLLSQKHRIFLISFVRNKEQEENLDLMKKYCANVYSINGGKTNVLEGIKNLFSILPFHVSSHNSLDMKNLIIKLQKEEKIDVFYSNIIYFGQYISLMDRAKVLTVLDQHNLDRDVWGKMSSNHPNNIYRLYCKLNLFKTKAYENKIYKEFDVCFSVSEQDLKGGRCFSKSTNFVLAPNGVDIEYYFPQEVSPEKNSIIFTGSNAERNIQALKKFYFEIFPFVREKVSDVKFYVVGNISLGKLNFLSNDPSVTITGKVEDVRPYFEKAMVYVSPFTLGGGTKLKILEAMSMKKSIVSTTAGCQGINVLDGENIIIRDNEKEFAESIIECFNNSSLREKLGLNARQLAENNYDWSIIVKEIDGNLKKGSYYGT</sequence>
<dbReference type="PANTHER" id="PTHR12526">
    <property type="entry name" value="GLYCOSYLTRANSFERASE"/>
    <property type="match status" value="1"/>
</dbReference>
<dbReference type="CDD" id="cd03801">
    <property type="entry name" value="GT4_PimA-like"/>
    <property type="match status" value="1"/>
</dbReference>
<dbReference type="EMBL" id="JANQBD010000009">
    <property type="protein sequence ID" value="MCR8632411.1"/>
    <property type="molecule type" value="Genomic_DNA"/>
</dbReference>
<gene>
    <name evidence="1" type="ORF">NV381_14485</name>
</gene>
<dbReference type="Gene3D" id="3.40.50.2000">
    <property type="entry name" value="Glycogen Phosphorylase B"/>
    <property type="match status" value="2"/>
</dbReference>